<dbReference type="AlphaFoldDB" id="A0A2W5V3X8"/>
<feature type="domain" description="Polysaccharide biosynthesis protein CapD-like" evidence="2">
    <location>
        <begin position="16"/>
        <end position="296"/>
    </location>
</feature>
<dbReference type="InterPro" id="IPR003869">
    <property type="entry name" value="Polysac_CapD-like"/>
</dbReference>
<evidence type="ECO:0000259" key="2">
    <source>
        <dbReference type="Pfam" id="PF02719"/>
    </source>
</evidence>
<protein>
    <submittedName>
        <fullName evidence="3">UDP-N-acetylglucosamine 4,6-dehydratase (Inverting)</fullName>
    </submittedName>
</protein>
<name>A0A2W5V3X8_9CAUL</name>
<dbReference type="InterPro" id="IPR020025">
    <property type="entry name" value="PseB"/>
</dbReference>
<comment type="caution">
    <text evidence="3">The sequence shown here is derived from an EMBL/GenBank/DDBJ whole genome shotgun (WGS) entry which is preliminary data.</text>
</comment>
<sequence length="346" mass="38226">MGRFSPKSLDLDGKVILVTGGTGSFGRRFIETVLRRYAPRKVIVYSRDELKQSDMQIELREQFDEKTYAKMRFFLGDVRDRERLTLALRGVDIVIHAAALKQVPAAEYNPSECIHTNVLGAENVVWASLSNGVKQVVALSTDKACNPTNLYGATKLASDKTFVAANNLSGDIGTRFCVVRYGNVVGSRGSVVPLYRRMLDNGATELPVTDPRMTRFWITLNEGVDFVLSSLTMMRGGEIFVPKIPSMSMPDLVKAMSPTAGIKVVGIRPGEKLHEIMISADDARATVEFEDRYAIEPNFAEFGRKPYSAADGAKPVGEDFSYSSDNNHDWLSPEGLLAMLEEKAAR</sequence>
<dbReference type="NCBIfam" id="TIGR03589">
    <property type="entry name" value="PseB"/>
    <property type="match status" value="1"/>
</dbReference>
<organism evidence="3 4">
    <name type="scientific">Caulobacter segnis</name>
    <dbReference type="NCBI Taxonomy" id="88688"/>
    <lineage>
        <taxon>Bacteria</taxon>
        <taxon>Pseudomonadati</taxon>
        <taxon>Pseudomonadota</taxon>
        <taxon>Alphaproteobacteria</taxon>
        <taxon>Caulobacterales</taxon>
        <taxon>Caulobacteraceae</taxon>
        <taxon>Caulobacter</taxon>
    </lineage>
</organism>
<reference evidence="3 4" key="1">
    <citation type="submission" date="2017-08" db="EMBL/GenBank/DDBJ databases">
        <title>Infants hospitalized years apart are colonized by the same room-sourced microbial strains.</title>
        <authorList>
            <person name="Brooks B."/>
            <person name="Olm M.R."/>
            <person name="Firek B.A."/>
            <person name="Baker R."/>
            <person name="Thomas B.C."/>
            <person name="Morowitz M.J."/>
            <person name="Banfield J.F."/>
        </authorList>
    </citation>
    <scope>NUCLEOTIDE SEQUENCE [LARGE SCALE GENOMIC DNA]</scope>
    <source>
        <strain evidence="3">S2_003_000_R2_4</strain>
    </source>
</reference>
<dbReference type="SUPFAM" id="SSF51735">
    <property type="entry name" value="NAD(P)-binding Rossmann-fold domains"/>
    <property type="match status" value="1"/>
</dbReference>
<dbReference type="EMBL" id="QFQZ01000033">
    <property type="protein sequence ID" value="PZR34002.1"/>
    <property type="molecule type" value="Genomic_DNA"/>
</dbReference>
<evidence type="ECO:0000256" key="1">
    <source>
        <dbReference type="ARBA" id="ARBA00007430"/>
    </source>
</evidence>
<proteinExistence type="inferred from homology"/>
<evidence type="ECO:0000313" key="4">
    <source>
        <dbReference type="Proteomes" id="UP000249393"/>
    </source>
</evidence>
<dbReference type="CDD" id="cd05237">
    <property type="entry name" value="UDP_invert_4-6DH_SDR_e"/>
    <property type="match status" value="1"/>
</dbReference>
<dbReference type="InterPro" id="IPR051203">
    <property type="entry name" value="Polysaccharide_Synthase-Rel"/>
</dbReference>
<dbReference type="Proteomes" id="UP000249393">
    <property type="component" value="Unassembled WGS sequence"/>
</dbReference>
<evidence type="ECO:0000313" key="3">
    <source>
        <dbReference type="EMBL" id="PZR34002.1"/>
    </source>
</evidence>
<dbReference type="PANTHER" id="PTHR43318:SF2">
    <property type="entry name" value="UDP-N-ACETYLGLUCOSAMINE 4,6-DEHYDRATASE (INVERTING)"/>
    <property type="match status" value="1"/>
</dbReference>
<dbReference type="Gene3D" id="3.40.50.720">
    <property type="entry name" value="NAD(P)-binding Rossmann-like Domain"/>
    <property type="match status" value="1"/>
</dbReference>
<gene>
    <name evidence="3" type="primary">pseB</name>
    <name evidence="3" type="ORF">DI526_11625</name>
</gene>
<dbReference type="InterPro" id="IPR036291">
    <property type="entry name" value="NAD(P)-bd_dom_sf"/>
</dbReference>
<dbReference type="RefSeq" id="WP_304277835.1">
    <property type="nucleotide sequence ID" value="NZ_QFQZ01000033.1"/>
</dbReference>
<dbReference type="PANTHER" id="PTHR43318">
    <property type="entry name" value="UDP-N-ACETYLGLUCOSAMINE 4,6-DEHYDRATASE"/>
    <property type="match status" value="1"/>
</dbReference>
<comment type="similarity">
    <text evidence="1">Belongs to the polysaccharide synthase family.</text>
</comment>
<dbReference type="Pfam" id="PF02719">
    <property type="entry name" value="Polysacc_synt_2"/>
    <property type="match status" value="1"/>
</dbReference>
<accession>A0A2W5V3X8</accession>